<organism evidence="2 3">
    <name type="scientific">Daldinia eschscholtzii</name>
    <dbReference type="NCBI Taxonomy" id="292717"/>
    <lineage>
        <taxon>Eukaryota</taxon>
        <taxon>Fungi</taxon>
        <taxon>Dikarya</taxon>
        <taxon>Ascomycota</taxon>
        <taxon>Pezizomycotina</taxon>
        <taxon>Sordariomycetes</taxon>
        <taxon>Xylariomycetidae</taxon>
        <taxon>Xylariales</taxon>
        <taxon>Hypoxylaceae</taxon>
        <taxon>Daldinia</taxon>
    </lineage>
</organism>
<gene>
    <name evidence="2" type="ORF">Daesc_008258</name>
</gene>
<protein>
    <submittedName>
        <fullName evidence="2">Uncharacterized protein</fullName>
    </submittedName>
</protein>
<evidence type="ECO:0000256" key="1">
    <source>
        <dbReference type="SAM" id="MobiDB-lite"/>
    </source>
</evidence>
<proteinExistence type="predicted"/>
<accession>A0AAX6MBB0</accession>
<dbReference type="EMBL" id="JBANMG010000008">
    <property type="protein sequence ID" value="KAK6949935.1"/>
    <property type="molecule type" value="Genomic_DNA"/>
</dbReference>
<comment type="caution">
    <text evidence="2">The sequence shown here is derived from an EMBL/GenBank/DDBJ whole genome shotgun (WGS) entry which is preliminary data.</text>
</comment>
<keyword evidence="3" id="KW-1185">Reference proteome</keyword>
<reference evidence="2 3" key="1">
    <citation type="journal article" date="2024" name="Front Chem Biol">
        <title>Unveiling the potential of Daldinia eschscholtzii MFLUCC 19-0629 through bioactivity and bioinformatics studies for enhanced sustainable agriculture production.</title>
        <authorList>
            <person name="Brooks S."/>
            <person name="Weaver J.A."/>
            <person name="Klomchit A."/>
            <person name="Alharthi S.A."/>
            <person name="Onlamun T."/>
            <person name="Nurani R."/>
            <person name="Vong T.K."/>
            <person name="Alberti F."/>
            <person name="Greco C."/>
        </authorList>
    </citation>
    <scope>NUCLEOTIDE SEQUENCE [LARGE SCALE GENOMIC DNA]</scope>
    <source>
        <strain evidence="2">MFLUCC 19-0629</strain>
    </source>
</reference>
<sequence length="514" mass="57435">MSEIIQTDQHRLSAQRVKEVPRWLLDISPAQESYTNYGILAELYNASRGLYQSLMRDIFSEKTKSSSLYRQFQNGYTRYVIWAYDNGAHDGELDTRLQDSQRSHNLTLKVLIRIVYSTHTTLKSDRKLQCLFQDISAVVDGGLYKFIHHFDHSDNESDISDDDDLLINEEDPVADDEALRHAIEELLVEIGYLSDLGPILEEPVPDHPTEEPPPFKIDDTEGPTRYFVNRVLSRFPKCNHKLASTLGKANWSSTIRLLAKRKAALEPGPTNVDMDNPVDEAPRFKDSALGSSLPTGFHTDPILHASSYETTLISYREDGTTRARIPPLPSDIEEVLELIFSLGGQKDHPEWDDKTCPLCQTVITEGGRAALSHVARHLEEISLMALPCYPKDDDDHDGHDDGGTGSEISSIITATSLELFGFKHEPIKKSSTKTSPSTENIASKAEKEESQSKTGHIPSTNAADEAVDDTARTAMKPSYPNPRAARYWYCCSCDFGPMTVVTTPQSQQARPVPT</sequence>
<evidence type="ECO:0000313" key="3">
    <source>
        <dbReference type="Proteomes" id="UP001369815"/>
    </source>
</evidence>
<feature type="compositionally biased region" description="Polar residues" evidence="1">
    <location>
        <begin position="452"/>
        <end position="462"/>
    </location>
</feature>
<name>A0AAX6MBB0_9PEZI</name>
<dbReference type="AlphaFoldDB" id="A0AAX6MBB0"/>
<evidence type="ECO:0000313" key="2">
    <source>
        <dbReference type="EMBL" id="KAK6949935.1"/>
    </source>
</evidence>
<dbReference type="Proteomes" id="UP001369815">
    <property type="component" value="Unassembled WGS sequence"/>
</dbReference>
<feature type="region of interest" description="Disordered" evidence="1">
    <location>
        <begin position="428"/>
        <end position="479"/>
    </location>
</feature>